<feature type="domain" description="Cathepsin propeptide inhibitor" evidence="8">
    <location>
        <begin position="356"/>
        <end position="420"/>
    </location>
</feature>
<dbReference type="SUPFAM" id="SSF54001">
    <property type="entry name" value="Cysteine proteinases"/>
    <property type="match status" value="1"/>
</dbReference>
<feature type="domain" description="Peptidase C1A papain C-terminal" evidence="7">
    <location>
        <begin position="450"/>
        <end position="673"/>
    </location>
</feature>
<dbReference type="InterPro" id="IPR013201">
    <property type="entry name" value="Prot_inhib_I29"/>
</dbReference>
<dbReference type="GO" id="GO:0006508">
    <property type="term" value="P:proteolysis"/>
    <property type="evidence" value="ECO:0007669"/>
    <property type="project" value="UniProtKB-KW"/>
</dbReference>
<name>A0A0V1J331_TRIPS</name>
<dbReference type="EMBL" id="JYDS01000050">
    <property type="protein sequence ID" value="KRZ29061.1"/>
    <property type="molecule type" value="Genomic_DNA"/>
</dbReference>
<keyword evidence="4" id="KW-0788">Thiol protease</keyword>
<dbReference type="InterPro" id="IPR000668">
    <property type="entry name" value="Peptidase_C1A_C"/>
</dbReference>
<evidence type="ECO:0000313" key="9">
    <source>
        <dbReference type="EMBL" id="KRZ29061.1"/>
    </source>
</evidence>
<evidence type="ECO:0000256" key="1">
    <source>
        <dbReference type="ARBA" id="ARBA00008455"/>
    </source>
</evidence>
<dbReference type="AlphaFoldDB" id="A0A0V1J331"/>
<keyword evidence="2" id="KW-0645">Protease</keyword>
<dbReference type="SMART" id="SM00645">
    <property type="entry name" value="Pept_C1"/>
    <property type="match status" value="1"/>
</dbReference>
<gene>
    <name evidence="9" type="primary">Vcath</name>
    <name evidence="9" type="ORF">T4B_4793</name>
</gene>
<dbReference type="PANTHER" id="PTHR12411">
    <property type="entry name" value="CYSTEINE PROTEASE FAMILY C1-RELATED"/>
    <property type="match status" value="1"/>
</dbReference>
<dbReference type="InterPro" id="IPR013128">
    <property type="entry name" value="Peptidase_C1A"/>
</dbReference>
<evidence type="ECO:0000256" key="2">
    <source>
        <dbReference type="ARBA" id="ARBA00022670"/>
    </source>
</evidence>
<keyword evidence="3" id="KW-0378">Hydrolase</keyword>
<evidence type="ECO:0000256" key="4">
    <source>
        <dbReference type="ARBA" id="ARBA00022807"/>
    </source>
</evidence>
<organism evidence="9 10">
    <name type="scientific">Trichinella pseudospiralis</name>
    <name type="common">Parasitic roundworm</name>
    <dbReference type="NCBI Taxonomy" id="6337"/>
    <lineage>
        <taxon>Eukaryota</taxon>
        <taxon>Metazoa</taxon>
        <taxon>Ecdysozoa</taxon>
        <taxon>Nematoda</taxon>
        <taxon>Enoplea</taxon>
        <taxon>Dorylaimia</taxon>
        <taxon>Trichinellida</taxon>
        <taxon>Trichinellidae</taxon>
        <taxon>Trichinella</taxon>
    </lineage>
</organism>
<keyword evidence="10" id="KW-1185">Reference proteome</keyword>
<dbReference type="InterPro" id="IPR039417">
    <property type="entry name" value="Peptidase_C1A_papain-like"/>
</dbReference>
<dbReference type="Proteomes" id="UP000054805">
    <property type="component" value="Unassembled WGS sequence"/>
</dbReference>
<reference evidence="9 10" key="1">
    <citation type="submission" date="2015-01" db="EMBL/GenBank/DDBJ databases">
        <title>Evolution of Trichinella species and genotypes.</title>
        <authorList>
            <person name="Korhonen P.K."/>
            <person name="Edoardo P."/>
            <person name="Giuseppe L.R."/>
            <person name="Gasser R.B."/>
        </authorList>
    </citation>
    <scope>NUCLEOTIDE SEQUENCE [LARGE SCALE GENOMIC DNA]</scope>
    <source>
        <strain evidence="9">ISS588</strain>
    </source>
</reference>
<protein>
    <submittedName>
        <fullName evidence="9">Viral cathepsin</fullName>
    </submittedName>
</protein>
<dbReference type="CDD" id="cd02248">
    <property type="entry name" value="Peptidase_C1A"/>
    <property type="match status" value="1"/>
</dbReference>
<dbReference type="Pfam" id="PF00112">
    <property type="entry name" value="Peptidase_C1"/>
    <property type="match status" value="1"/>
</dbReference>
<evidence type="ECO:0000259" key="7">
    <source>
        <dbReference type="SMART" id="SM00645"/>
    </source>
</evidence>
<dbReference type="SMART" id="SM00848">
    <property type="entry name" value="Inhibitor_I29"/>
    <property type="match status" value="1"/>
</dbReference>
<comment type="similarity">
    <text evidence="1">Belongs to the peptidase C1 family.</text>
</comment>
<proteinExistence type="inferred from homology"/>
<evidence type="ECO:0000313" key="10">
    <source>
        <dbReference type="Proteomes" id="UP000054805"/>
    </source>
</evidence>
<dbReference type="PROSITE" id="PS00139">
    <property type="entry name" value="THIOL_PROTEASE_CYS"/>
    <property type="match status" value="1"/>
</dbReference>
<dbReference type="InterPro" id="IPR038765">
    <property type="entry name" value="Papain-like_cys_pep_sf"/>
</dbReference>
<keyword evidence="5" id="KW-0865">Zymogen</keyword>
<sequence length="714" mass="81690">MQQPGCSVIDEKPVSRAWPVLLTHYDKTRCSLHTTRTRRTANVQQLLLKSVTIFSSNATVCFFHVTREISGPNQRKAMKKRKSTKILHPSINNSFEEAKMAANFFCAMWIQQPTSLTLFDISNRQKYLHLLSHPFTLLLLLPLLLLLANHVSAVNVQISNEKNESLISETDIQKILDRFQVLSVSDSIQHGKINATVAIADTINGTVHISTALNDTQLNDKANLCWWKTFLFKELKPINVQLNTRRSNLPLRTFVGDTQEETKRICEADTLCNYFTWNRHNKTVKLYFAKFEDIMTENYTYSSHLISFAIECRCGESDRRVRIRQRRDTYFMGWTTKKKNTAPLRFGKGKAVKDKFDSFLKMFKKKYSSAEEALRRGRIFRENLCRIDMFNWKSSLEANQTEQAATFGITAFADTTSLEFTTQFTGLKQQLPEYQFKMEPEKVSRYLSQVPTAFSWTSCNVVPSVREQGPCGSCYAFSAVDLATAQYWIDHQLWKKAPPEMSPQSIIDCITPPAAYGCEGGRPLGVLQVLSNQSYGIPSEDCYPYELEQDECRKQQCINESTPQPKVQWAKSFNVSGTQEKELIALLTNWGPSIVMIEVPRWMQFYKSGIIKHTQCAKRPEHAVMLVGYNLTSPTPYYLIKNSWGKEWGENGYMRVQAGKNSCGLAENVVITCTKNCDKLDNHDVLLQTSNANVCNVLRKPVLRKICFLAWTYG</sequence>
<comment type="caution">
    <text evidence="9">The sequence shown here is derived from an EMBL/GenBank/DDBJ whole genome shotgun (WGS) entry which is preliminary data.</text>
</comment>
<dbReference type="Pfam" id="PF08246">
    <property type="entry name" value="Inhibitor_I29"/>
    <property type="match status" value="1"/>
</dbReference>
<evidence type="ECO:0000256" key="3">
    <source>
        <dbReference type="ARBA" id="ARBA00022801"/>
    </source>
</evidence>
<keyword evidence="6" id="KW-1015">Disulfide bond</keyword>
<dbReference type="InterPro" id="IPR000169">
    <property type="entry name" value="Pept_cys_AS"/>
</dbReference>
<dbReference type="PRINTS" id="PR00705">
    <property type="entry name" value="PAPAIN"/>
</dbReference>
<evidence type="ECO:0000256" key="6">
    <source>
        <dbReference type="ARBA" id="ARBA00023157"/>
    </source>
</evidence>
<dbReference type="GO" id="GO:0008234">
    <property type="term" value="F:cysteine-type peptidase activity"/>
    <property type="evidence" value="ECO:0007669"/>
    <property type="project" value="UniProtKB-KW"/>
</dbReference>
<accession>A0A0V1J331</accession>
<evidence type="ECO:0000259" key="8">
    <source>
        <dbReference type="SMART" id="SM00848"/>
    </source>
</evidence>
<evidence type="ECO:0000256" key="5">
    <source>
        <dbReference type="ARBA" id="ARBA00023145"/>
    </source>
</evidence>
<dbReference type="Gene3D" id="3.90.70.10">
    <property type="entry name" value="Cysteine proteinases"/>
    <property type="match status" value="1"/>
</dbReference>